<comment type="subcellular location">
    <subcellularLocation>
        <location evidence="1">Cell membrane</location>
        <topology evidence="1">Multi-pass membrane protein</topology>
    </subcellularLocation>
</comment>
<dbReference type="RefSeq" id="WP_099646215.1">
    <property type="nucleotide sequence ID" value="NZ_KZ319290.1"/>
</dbReference>
<feature type="transmembrane region" description="Helical" evidence="8">
    <location>
        <begin position="103"/>
        <end position="121"/>
    </location>
</feature>
<feature type="transmembrane region" description="Helical" evidence="8">
    <location>
        <begin position="47"/>
        <end position="68"/>
    </location>
</feature>
<keyword evidence="2" id="KW-1003">Cell membrane</keyword>
<dbReference type="InterPro" id="IPR000715">
    <property type="entry name" value="Glycosyl_transferase_4"/>
</dbReference>
<sequence length="349" mass="39321">MPYSLANLLPPFIALLLTYGLCMLLYKTHLADYFNDVGGGKKLHKKAVPASGGIAIVLGIFGASAWFYPEFLMAEKWLFLGLIGIFILGLIDDLKPLGWLPKLITQLVLIGFVVVVADVRLETVLFEDRFLLMPNALSVILSIAIITFGTNAFNFIDGSDGLAALVALTAILGMLFFQIPFFNPFLFVVVAAVFGFRMLNKKPAKIFMGDSGSLFLGLLCSVLLIKFIEADLSTTNYWLETYSQRLPVAIALFWFPLFDTLRVFSLRLRARKSLFERDKLHSYSLLLRLGYQPAFIALVVFLATLIQVLGAVYLVPVTGIYLYFVIQMMLWFGFHFYLRLLVKQFKEEK</sequence>
<keyword evidence="5 8" id="KW-1133">Transmembrane helix</keyword>
<feature type="transmembrane region" description="Helical" evidence="8">
    <location>
        <begin position="133"/>
        <end position="155"/>
    </location>
</feature>
<protein>
    <recommendedName>
        <fullName evidence="11">Undecaprenyl-phosphate alpha-N-acetylglucosaminyl 1-phosphate transferase</fullName>
    </recommendedName>
</protein>
<evidence type="ECO:0000313" key="10">
    <source>
        <dbReference type="Proteomes" id="UP000229433"/>
    </source>
</evidence>
<feature type="transmembrane region" description="Helical" evidence="8">
    <location>
        <begin position="320"/>
        <end position="342"/>
    </location>
</feature>
<dbReference type="OrthoDB" id="9783652at2"/>
<feature type="transmembrane region" description="Helical" evidence="8">
    <location>
        <begin position="6"/>
        <end position="26"/>
    </location>
</feature>
<keyword evidence="7" id="KW-0479">Metal-binding</keyword>
<dbReference type="GO" id="GO:0009103">
    <property type="term" value="P:lipopolysaccharide biosynthetic process"/>
    <property type="evidence" value="ECO:0007669"/>
    <property type="project" value="TreeGrafter"/>
</dbReference>
<dbReference type="CDD" id="cd06853">
    <property type="entry name" value="GT_WecA_like"/>
    <property type="match status" value="1"/>
</dbReference>
<keyword evidence="3" id="KW-0808">Transferase</keyword>
<evidence type="ECO:0000256" key="6">
    <source>
        <dbReference type="ARBA" id="ARBA00023136"/>
    </source>
</evidence>
<feature type="transmembrane region" description="Helical" evidence="8">
    <location>
        <begin position="162"/>
        <end position="179"/>
    </location>
</feature>
<keyword evidence="10" id="KW-1185">Reference proteome</keyword>
<evidence type="ECO:0000256" key="5">
    <source>
        <dbReference type="ARBA" id="ARBA00022989"/>
    </source>
</evidence>
<evidence type="ECO:0000256" key="8">
    <source>
        <dbReference type="SAM" id="Phobius"/>
    </source>
</evidence>
<proteinExistence type="predicted"/>
<gene>
    <name evidence="9" type="ORF">CJ305_10505</name>
</gene>
<evidence type="ECO:0000256" key="1">
    <source>
        <dbReference type="ARBA" id="ARBA00004651"/>
    </source>
</evidence>
<dbReference type="Pfam" id="PF00953">
    <property type="entry name" value="Glycos_transf_4"/>
    <property type="match status" value="1"/>
</dbReference>
<dbReference type="EMBL" id="NQXA01000007">
    <property type="protein sequence ID" value="PHQ29364.1"/>
    <property type="molecule type" value="Genomic_DNA"/>
</dbReference>
<evidence type="ECO:0000256" key="4">
    <source>
        <dbReference type="ARBA" id="ARBA00022692"/>
    </source>
</evidence>
<feature type="transmembrane region" description="Helical" evidence="8">
    <location>
        <begin position="289"/>
        <end position="314"/>
    </location>
</feature>
<dbReference type="PANTHER" id="PTHR22926">
    <property type="entry name" value="PHOSPHO-N-ACETYLMURAMOYL-PENTAPEPTIDE-TRANSFERASE"/>
    <property type="match status" value="1"/>
</dbReference>
<feature type="binding site" evidence="7">
    <location>
        <position position="154"/>
    </location>
    <ligand>
        <name>Mg(2+)</name>
        <dbReference type="ChEBI" id="CHEBI:18420"/>
    </ligand>
</feature>
<keyword evidence="7" id="KW-0460">Magnesium</keyword>
<feature type="transmembrane region" description="Helical" evidence="8">
    <location>
        <begin position="212"/>
        <end position="228"/>
    </location>
</feature>
<evidence type="ECO:0000256" key="3">
    <source>
        <dbReference type="ARBA" id="ARBA00022679"/>
    </source>
</evidence>
<reference evidence="9 10" key="1">
    <citation type="submission" date="2017-08" db="EMBL/GenBank/DDBJ databases">
        <title>The whole genome shortgun sequences of strain Leeuwenhoekiella nanhaiensis G18 from the South China Sea.</title>
        <authorList>
            <person name="Liu Q."/>
        </authorList>
    </citation>
    <scope>NUCLEOTIDE SEQUENCE [LARGE SCALE GENOMIC DNA]</scope>
    <source>
        <strain evidence="9 10">G18</strain>
    </source>
</reference>
<evidence type="ECO:0000256" key="7">
    <source>
        <dbReference type="PIRSR" id="PIRSR600715-1"/>
    </source>
</evidence>
<keyword evidence="4 8" id="KW-0812">Transmembrane</keyword>
<dbReference type="Proteomes" id="UP000229433">
    <property type="component" value="Unassembled WGS sequence"/>
</dbReference>
<comment type="cofactor">
    <cofactor evidence="7">
        <name>Mg(2+)</name>
        <dbReference type="ChEBI" id="CHEBI:18420"/>
    </cofactor>
</comment>
<dbReference type="GO" id="GO:0016780">
    <property type="term" value="F:phosphotransferase activity, for other substituted phosphate groups"/>
    <property type="evidence" value="ECO:0007669"/>
    <property type="project" value="InterPro"/>
</dbReference>
<feature type="binding site" evidence="7">
    <location>
        <position position="210"/>
    </location>
    <ligand>
        <name>Mg(2+)</name>
        <dbReference type="ChEBI" id="CHEBI:18420"/>
    </ligand>
</feature>
<dbReference type="GO" id="GO:0071555">
    <property type="term" value="P:cell wall organization"/>
    <property type="evidence" value="ECO:0007669"/>
    <property type="project" value="TreeGrafter"/>
</dbReference>
<dbReference type="PANTHER" id="PTHR22926:SF3">
    <property type="entry name" value="UNDECAPRENYL-PHOSPHATE ALPHA-N-ACETYLGLUCOSAMINYL 1-PHOSPHATE TRANSFERASE"/>
    <property type="match status" value="1"/>
</dbReference>
<organism evidence="9 10">
    <name type="scientific">Leeuwenhoekiella nanhaiensis</name>
    <dbReference type="NCBI Taxonomy" id="1655491"/>
    <lineage>
        <taxon>Bacteria</taxon>
        <taxon>Pseudomonadati</taxon>
        <taxon>Bacteroidota</taxon>
        <taxon>Flavobacteriia</taxon>
        <taxon>Flavobacteriales</taxon>
        <taxon>Flavobacteriaceae</taxon>
        <taxon>Leeuwenhoekiella</taxon>
    </lineage>
</organism>
<evidence type="ECO:0000313" key="9">
    <source>
        <dbReference type="EMBL" id="PHQ29364.1"/>
    </source>
</evidence>
<dbReference type="GO" id="GO:0005886">
    <property type="term" value="C:plasma membrane"/>
    <property type="evidence" value="ECO:0007669"/>
    <property type="project" value="UniProtKB-SubCell"/>
</dbReference>
<comment type="caution">
    <text evidence="9">The sequence shown here is derived from an EMBL/GenBank/DDBJ whole genome shotgun (WGS) entry which is preliminary data.</text>
</comment>
<evidence type="ECO:0000256" key="2">
    <source>
        <dbReference type="ARBA" id="ARBA00022475"/>
    </source>
</evidence>
<name>A0A2G1VRJ4_9FLAO</name>
<accession>A0A2G1VRJ4</accession>
<feature type="transmembrane region" description="Helical" evidence="8">
    <location>
        <begin position="248"/>
        <end position="268"/>
    </location>
</feature>
<keyword evidence="6 8" id="KW-0472">Membrane</keyword>
<dbReference type="AlphaFoldDB" id="A0A2G1VRJ4"/>
<dbReference type="GO" id="GO:0044038">
    <property type="term" value="P:cell wall macromolecule biosynthetic process"/>
    <property type="evidence" value="ECO:0007669"/>
    <property type="project" value="TreeGrafter"/>
</dbReference>
<dbReference type="GO" id="GO:0046872">
    <property type="term" value="F:metal ion binding"/>
    <property type="evidence" value="ECO:0007669"/>
    <property type="project" value="UniProtKB-KW"/>
</dbReference>
<evidence type="ECO:0008006" key="11">
    <source>
        <dbReference type="Google" id="ProtNLM"/>
    </source>
</evidence>